<dbReference type="InterPro" id="IPR036291">
    <property type="entry name" value="NAD(P)-bd_dom_sf"/>
</dbReference>
<sequence length="259" mass="26637">MKVAGEVVLITGAGGGIGRALAREARRRGAAGLILSDLPGPGLESIAAETGALAIAGDLRDPDFIPALVQQGEAALGPVGIACANAGTAAGWIEKGIITAPGDEIWALAWEVNVLSHVRLSRAVLPGMIARGRGHLLQTISAAGLLTAPGAATYSATKHAALGLAESIAIAHGKDGIGVTALCPQGVDTAMLADVKDEATRADGVMSAEEVAALGFDGVEAGQFLVTPHERVRRYMTKKAGDYEGWIISMQEYKARMRR</sequence>
<gene>
    <name evidence="3" type="ORF">EP867_17670</name>
</gene>
<proteinExistence type="inferred from homology"/>
<dbReference type="OrthoDB" id="210852at2"/>
<dbReference type="Proteomes" id="UP000287168">
    <property type="component" value="Unassembled WGS sequence"/>
</dbReference>
<dbReference type="PRINTS" id="PR00081">
    <property type="entry name" value="GDHRDH"/>
</dbReference>
<dbReference type="EMBL" id="SBLC01000053">
    <property type="protein sequence ID" value="RWY36648.1"/>
    <property type="molecule type" value="Genomic_DNA"/>
</dbReference>
<reference evidence="3 4" key="1">
    <citation type="journal article" date="2015" name="Int. J. Syst. Evol. Microbiol.">
        <title>Gemmobacter intermedius sp. nov., isolated from a white stork (Ciconia ciconia).</title>
        <authorList>
            <person name="Kampfer P."/>
            <person name="Jerzak L."/>
            <person name="Wilharm G."/>
            <person name="Golke J."/>
            <person name="Busse H.J."/>
            <person name="Glaeser S.P."/>
        </authorList>
    </citation>
    <scope>NUCLEOTIDE SEQUENCE [LARGE SCALE GENOMIC DNA]</scope>
    <source>
        <strain evidence="3 4">119/4</strain>
    </source>
</reference>
<dbReference type="PROSITE" id="PS00061">
    <property type="entry name" value="ADH_SHORT"/>
    <property type="match status" value="1"/>
</dbReference>
<dbReference type="InterPro" id="IPR002347">
    <property type="entry name" value="SDR_fam"/>
</dbReference>
<name>A0A3S3Y3S2_9RHOB</name>
<evidence type="ECO:0000256" key="2">
    <source>
        <dbReference type="ARBA" id="ARBA00023002"/>
    </source>
</evidence>
<dbReference type="SUPFAM" id="SSF51735">
    <property type="entry name" value="NAD(P)-binding Rossmann-fold domains"/>
    <property type="match status" value="1"/>
</dbReference>
<dbReference type="Gene3D" id="3.40.50.720">
    <property type="entry name" value="NAD(P)-binding Rossmann-like Domain"/>
    <property type="match status" value="1"/>
</dbReference>
<dbReference type="PANTHER" id="PTHR43391:SF26">
    <property type="entry name" value="BLL7251 PROTEIN"/>
    <property type="match status" value="1"/>
</dbReference>
<dbReference type="RefSeq" id="WP_128490786.1">
    <property type="nucleotide sequence ID" value="NZ_JBHLXB010000062.1"/>
</dbReference>
<comment type="similarity">
    <text evidence="1">Belongs to the short-chain dehydrogenases/reductases (SDR) family.</text>
</comment>
<evidence type="ECO:0000313" key="3">
    <source>
        <dbReference type="EMBL" id="RWY36648.1"/>
    </source>
</evidence>
<protein>
    <submittedName>
        <fullName evidence="3">SDR family NAD(P)-dependent oxidoreductase</fullName>
    </submittedName>
</protein>
<keyword evidence="2" id="KW-0560">Oxidoreductase</keyword>
<dbReference type="Pfam" id="PF00106">
    <property type="entry name" value="adh_short"/>
    <property type="match status" value="1"/>
</dbReference>
<dbReference type="GO" id="GO:0016491">
    <property type="term" value="F:oxidoreductase activity"/>
    <property type="evidence" value="ECO:0007669"/>
    <property type="project" value="UniProtKB-KW"/>
</dbReference>
<comment type="caution">
    <text evidence="3">The sequence shown here is derived from an EMBL/GenBank/DDBJ whole genome shotgun (WGS) entry which is preliminary data.</text>
</comment>
<dbReference type="PANTHER" id="PTHR43391">
    <property type="entry name" value="RETINOL DEHYDROGENASE-RELATED"/>
    <property type="match status" value="1"/>
</dbReference>
<organism evidence="3 4">
    <name type="scientific">Falsigemmobacter intermedius</name>
    <dbReference type="NCBI Taxonomy" id="1553448"/>
    <lineage>
        <taxon>Bacteria</taxon>
        <taxon>Pseudomonadati</taxon>
        <taxon>Pseudomonadota</taxon>
        <taxon>Alphaproteobacteria</taxon>
        <taxon>Rhodobacterales</taxon>
        <taxon>Paracoccaceae</taxon>
        <taxon>Falsigemmobacter</taxon>
    </lineage>
</organism>
<dbReference type="AlphaFoldDB" id="A0A3S3Y3S2"/>
<accession>A0A3S3Y3S2</accession>
<evidence type="ECO:0000256" key="1">
    <source>
        <dbReference type="ARBA" id="ARBA00006484"/>
    </source>
</evidence>
<keyword evidence="4" id="KW-1185">Reference proteome</keyword>
<evidence type="ECO:0000313" key="4">
    <source>
        <dbReference type="Proteomes" id="UP000287168"/>
    </source>
</evidence>
<dbReference type="InterPro" id="IPR020904">
    <property type="entry name" value="Sc_DH/Rdtase_CS"/>
</dbReference>